<dbReference type="PANTHER" id="PTHR43783">
    <property type="entry name" value="UDP-N-ACETYLGLUCOSAMINE 1-CARBOXYVINYLTRANSFERASE"/>
    <property type="match status" value="1"/>
</dbReference>
<feature type="binding site" evidence="12">
    <location>
        <position position="325"/>
    </location>
    <ligand>
        <name>UDP-N-acetyl-alpha-D-glucosamine</name>
        <dbReference type="ChEBI" id="CHEBI:57705"/>
    </ligand>
</feature>
<evidence type="ECO:0000256" key="10">
    <source>
        <dbReference type="ARBA" id="ARBA00038367"/>
    </source>
</evidence>
<keyword evidence="4 12" id="KW-0132">Cell division</keyword>
<comment type="subcellular location">
    <subcellularLocation>
        <location evidence="1 12">Cytoplasm</location>
    </subcellularLocation>
</comment>
<protein>
    <recommendedName>
        <fullName evidence="12">UDP-N-acetylglucosamine 1-carboxyvinyltransferase</fullName>
        <ecNumber evidence="12">2.5.1.7</ecNumber>
    </recommendedName>
    <alternativeName>
        <fullName evidence="12">Enoylpyruvate transferase</fullName>
    </alternativeName>
    <alternativeName>
        <fullName evidence="12">UDP-N-acetylglucosamine enolpyruvyl transferase</fullName>
        <shortName evidence="12">EPT</shortName>
    </alternativeName>
</protein>
<dbReference type="PANTHER" id="PTHR43783:SF1">
    <property type="entry name" value="UDP-N-ACETYLGLUCOSAMINE 1-CARBOXYVINYLTRANSFERASE"/>
    <property type="match status" value="1"/>
</dbReference>
<comment type="catalytic activity">
    <reaction evidence="11 12">
        <text>phosphoenolpyruvate + UDP-N-acetyl-alpha-D-glucosamine = UDP-N-acetyl-3-O-(1-carboxyvinyl)-alpha-D-glucosamine + phosphate</text>
        <dbReference type="Rhea" id="RHEA:18681"/>
        <dbReference type="ChEBI" id="CHEBI:43474"/>
        <dbReference type="ChEBI" id="CHEBI:57705"/>
        <dbReference type="ChEBI" id="CHEBI:58702"/>
        <dbReference type="ChEBI" id="CHEBI:68483"/>
        <dbReference type="EC" id="2.5.1.7"/>
    </reaction>
</comment>
<keyword evidence="8 12" id="KW-0131">Cell cycle</keyword>
<dbReference type="InterPro" id="IPR005750">
    <property type="entry name" value="UDP_GlcNAc_COvinyl_MurA"/>
</dbReference>
<comment type="caution">
    <text evidence="14">The sequence shown here is derived from an EMBL/GenBank/DDBJ whole genome shotgun (WGS) entry which is preliminary data.</text>
</comment>
<evidence type="ECO:0000256" key="5">
    <source>
        <dbReference type="ARBA" id="ARBA00022679"/>
    </source>
</evidence>
<dbReference type="NCBIfam" id="NF006873">
    <property type="entry name" value="PRK09369.1"/>
    <property type="match status" value="1"/>
</dbReference>
<dbReference type="Gene3D" id="3.65.10.10">
    <property type="entry name" value="Enolpyruvate transferase domain"/>
    <property type="match status" value="2"/>
</dbReference>
<evidence type="ECO:0000256" key="11">
    <source>
        <dbReference type="ARBA" id="ARBA00047527"/>
    </source>
</evidence>
<dbReference type="FunFam" id="3.65.10.10:FF:000001">
    <property type="entry name" value="UDP-N-acetylglucosamine 1-carboxyvinyltransferase"/>
    <property type="match status" value="1"/>
</dbReference>
<keyword evidence="3 12" id="KW-0963">Cytoplasm</keyword>
<keyword evidence="5 12" id="KW-0808">Transferase</keyword>
<feature type="domain" description="Enolpyruvate transferase" evidence="13">
    <location>
        <begin position="7"/>
        <end position="404"/>
    </location>
</feature>
<dbReference type="InterPro" id="IPR050068">
    <property type="entry name" value="MurA_subfamily"/>
</dbReference>
<evidence type="ECO:0000313" key="14">
    <source>
        <dbReference type="EMBL" id="GFM38594.1"/>
    </source>
</evidence>
<evidence type="ECO:0000256" key="7">
    <source>
        <dbReference type="ARBA" id="ARBA00022984"/>
    </source>
</evidence>
<dbReference type="EC" id="2.5.1.7" evidence="12"/>
<dbReference type="GO" id="GO:0019277">
    <property type="term" value="P:UDP-N-acetylgalactosamine biosynthetic process"/>
    <property type="evidence" value="ECO:0007669"/>
    <property type="project" value="InterPro"/>
</dbReference>
<reference evidence="14 15" key="1">
    <citation type="submission" date="2020-05" db="EMBL/GenBank/DDBJ databases">
        <title>Draft genome sequence of Desulfovibrio psychrotolerans JS1T.</title>
        <authorList>
            <person name="Ueno A."/>
            <person name="Tamazawa S."/>
            <person name="Tamamura S."/>
            <person name="Murakami T."/>
            <person name="Kiyama T."/>
            <person name="Inomata H."/>
            <person name="Amano Y."/>
            <person name="Miyakawa K."/>
            <person name="Tamaki H."/>
            <person name="Naganuma T."/>
            <person name="Kaneko K."/>
        </authorList>
    </citation>
    <scope>NUCLEOTIDE SEQUENCE [LARGE SCALE GENOMIC DNA]</scope>
    <source>
        <strain evidence="14 15">JS1</strain>
    </source>
</reference>
<evidence type="ECO:0000256" key="8">
    <source>
        <dbReference type="ARBA" id="ARBA00023306"/>
    </source>
</evidence>
<accession>A0A7J0C064</accession>
<evidence type="ECO:0000256" key="12">
    <source>
        <dbReference type="HAMAP-Rule" id="MF_00111"/>
    </source>
</evidence>
<feature type="binding site" evidence="12">
    <location>
        <position position="91"/>
    </location>
    <ligand>
        <name>UDP-N-acetyl-alpha-D-glucosamine</name>
        <dbReference type="ChEBI" id="CHEBI:57705"/>
    </ligand>
</feature>
<dbReference type="InterPro" id="IPR036968">
    <property type="entry name" value="Enolpyruvate_Tfrase_sf"/>
</dbReference>
<feature type="active site" description="Proton donor" evidence="12">
    <location>
        <position position="115"/>
    </location>
</feature>
<dbReference type="GO" id="GO:0008360">
    <property type="term" value="P:regulation of cell shape"/>
    <property type="evidence" value="ECO:0007669"/>
    <property type="project" value="UniProtKB-KW"/>
</dbReference>
<proteinExistence type="inferred from homology"/>
<evidence type="ECO:0000256" key="3">
    <source>
        <dbReference type="ARBA" id="ARBA00022490"/>
    </source>
</evidence>
<comment type="similarity">
    <text evidence="10 12">Belongs to the EPSP synthase family. MurA subfamily.</text>
</comment>
<keyword evidence="7 12" id="KW-0573">Peptidoglycan synthesis</keyword>
<dbReference type="InterPro" id="IPR001986">
    <property type="entry name" value="Enolpyruvate_Tfrase_dom"/>
</dbReference>
<dbReference type="EMBL" id="BLVP01000043">
    <property type="protein sequence ID" value="GFM38594.1"/>
    <property type="molecule type" value="Genomic_DNA"/>
</dbReference>
<comment type="pathway">
    <text evidence="2 12">Cell wall biogenesis; peptidoglycan biosynthesis.</text>
</comment>
<name>A0A7J0C064_9BACT</name>
<dbReference type="NCBIfam" id="TIGR01072">
    <property type="entry name" value="murA"/>
    <property type="match status" value="1"/>
</dbReference>
<dbReference type="AlphaFoldDB" id="A0A7J0C064"/>
<dbReference type="GO" id="GO:0051301">
    <property type="term" value="P:cell division"/>
    <property type="evidence" value="ECO:0007669"/>
    <property type="project" value="UniProtKB-KW"/>
</dbReference>
<comment type="function">
    <text evidence="12">Cell wall formation. Adds enolpyruvyl to UDP-N-acetylglucosamine.</text>
</comment>
<dbReference type="GO" id="GO:0008760">
    <property type="term" value="F:UDP-N-acetylglucosamine 1-carboxyvinyltransferase activity"/>
    <property type="evidence" value="ECO:0007669"/>
    <property type="project" value="UniProtKB-UniRule"/>
</dbReference>
<keyword evidence="9 12" id="KW-0961">Cell wall biogenesis/degradation</keyword>
<dbReference type="InterPro" id="IPR013792">
    <property type="entry name" value="RNA3'P_cycl/enolpyr_Trfase_a/b"/>
</dbReference>
<dbReference type="UniPathway" id="UPA00219"/>
<keyword evidence="6 12" id="KW-0133">Cell shape</keyword>
<dbReference type="GO" id="GO:0005737">
    <property type="term" value="C:cytoplasm"/>
    <property type="evidence" value="ECO:0007669"/>
    <property type="project" value="UniProtKB-SubCell"/>
</dbReference>
<dbReference type="Proteomes" id="UP000503820">
    <property type="component" value="Unassembled WGS sequence"/>
</dbReference>
<evidence type="ECO:0000256" key="2">
    <source>
        <dbReference type="ARBA" id="ARBA00004752"/>
    </source>
</evidence>
<evidence type="ECO:0000313" key="15">
    <source>
        <dbReference type="Proteomes" id="UP000503820"/>
    </source>
</evidence>
<feature type="binding site" evidence="12">
    <location>
        <position position="303"/>
    </location>
    <ligand>
        <name>UDP-N-acetyl-alpha-D-glucosamine</name>
        <dbReference type="ChEBI" id="CHEBI:57705"/>
    </ligand>
</feature>
<dbReference type="GO" id="GO:0009252">
    <property type="term" value="P:peptidoglycan biosynthetic process"/>
    <property type="evidence" value="ECO:0007669"/>
    <property type="project" value="UniProtKB-UniRule"/>
</dbReference>
<feature type="modified residue" description="2-(S-cysteinyl)pyruvic acid O-phosphothioketal" evidence="12">
    <location>
        <position position="115"/>
    </location>
</feature>
<evidence type="ECO:0000256" key="4">
    <source>
        <dbReference type="ARBA" id="ARBA00022618"/>
    </source>
</evidence>
<dbReference type="GO" id="GO:0071555">
    <property type="term" value="P:cell wall organization"/>
    <property type="evidence" value="ECO:0007669"/>
    <property type="project" value="UniProtKB-KW"/>
</dbReference>
<evidence type="ECO:0000256" key="9">
    <source>
        <dbReference type="ARBA" id="ARBA00023316"/>
    </source>
</evidence>
<evidence type="ECO:0000256" key="6">
    <source>
        <dbReference type="ARBA" id="ARBA00022960"/>
    </source>
</evidence>
<dbReference type="SUPFAM" id="SSF55205">
    <property type="entry name" value="EPT/RTPC-like"/>
    <property type="match status" value="1"/>
</dbReference>
<dbReference type="RefSeq" id="WP_174411198.1">
    <property type="nucleotide sequence ID" value="NZ_BLVP01000043.1"/>
</dbReference>
<dbReference type="HAMAP" id="MF_00111">
    <property type="entry name" value="MurA"/>
    <property type="match status" value="1"/>
</dbReference>
<gene>
    <name evidence="12 14" type="primary">murA</name>
    <name evidence="14" type="ORF">DSM19430T_32780</name>
</gene>
<sequence>MEKLVIKGGVPLKGTIRISGAKNAALPILMASILLEDPTVFTNVPNLKDIRTTIKLLEILGCPATFTDGVVRTRPCEPKPEAPYDLVKTMRASVLCLGPLLARLGYAKVAYPGGCAIGARPVNLHLAALEQMGVTFDLDSGYIIGKVDKLRGAHIVFDKITVGGTENLLMAAALAEGETVLENSAREPEVVDLANFLIACGAKIEGHGTNVIRIQGVQRLHGCEYPIMPDRIEAGTFMVAAAITRGDLLLENCPVEALDAVISKLREMGVHVSREEGGLRVRHTGDLRSVDITTQPYPGFPTDMQAQFMALMCVAEGAGMVEETIFENRFMHVLELVRMGADVRLVGRTARIKGGRALTGAPVMASDLRASASLVLAGLAASGETHVQRIYHLDRGYERIEEKLNPVGARIERMQETEE</sequence>
<evidence type="ECO:0000256" key="1">
    <source>
        <dbReference type="ARBA" id="ARBA00004496"/>
    </source>
</evidence>
<organism evidence="14 15">
    <name type="scientific">Desulfovibrio psychrotolerans</name>
    <dbReference type="NCBI Taxonomy" id="415242"/>
    <lineage>
        <taxon>Bacteria</taxon>
        <taxon>Pseudomonadati</taxon>
        <taxon>Thermodesulfobacteriota</taxon>
        <taxon>Desulfovibrionia</taxon>
        <taxon>Desulfovibrionales</taxon>
        <taxon>Desulfovibrionaceae</taxon>
        <taxon>Desulfovibrio</taxon>
    </lineage>
</organism>
<dbReference type="CDD" id="cd01555">
    <property type="entry name" value="UdpNAET"/>
    <property type="match status" value="1"/>
</dbReference>
<dbReference type="Pfam" id="PF00275">
    <property type="entry name" value="EPSP_synthase"/>
    <property type="match status" value="1"/>
</dbReference>
<keyword evidence="12" id="KW-0670">Pyruvate</keyword>
<evidence type="ECO:0000259" key="13">
    <source>
        <dbReference type="Pfam" id="PF00275"/>
    </source>
</evidence>
<feature type="binding site" evidence="12">
    <location>
        <begin position="22"/>
        <end position="23"/>
    </location>
    <ligand>
        <name>phosphoenolpyruvate</name>
        <dbReference type="ChEBI" id="CHEBI:58702"/>
    </ligand>
</feature>
<comment type="caution">
    <text evidence="12">Lacks conserved residue(s) required for the propagation of feature annotation.</text>
</comment>
<keyword evidence="15" id="KW-1185">Reference proteome</keyword>